<keyword evidence="10" id="KW-1185">Reference proteome</keyword>
<organism evidence="9 10">
    <name type="scientific">Vitis rotundifolia</name>
    <name type="common">Muscadine grape</name>
    <dbReference type="NCBI Taxonomy" id="103349"/>
    <lineage>
        <taxon>Eukaryota</taxon>
        <taxon>Viridiplantae</taxon>
        <taxon>Streptophyta</taxon>
        <taxon>Embryophyta</taxon>
        <taxon>Tracheophyta</taxon>
        <taxon>Spermatophyta</taxon>
        <taxon>Magnoliopsida</taxon>
        <taxon>eudicotyledons</taxon>
        <taxon>Gunneridae</taxon>
        <taxon>Pentapetalae</taxon>
        <taxon>rosids</taxon>
        <taxon>Vitales</taxon>
        <taxon>Vitaceae</taxon>
        <taxon>Viteae</taxon>
        <taxon>Vitis</taxon>
    </lineage>
</organism>
<dbReference type="InterPro" id="IPR027417">
    <property type="entry name" value="P-loop_NTPase"/>
</dbReference>
<feature type="domain" description="Helicase C-terminal" evidence="8">
    <location>
        <begin position="518"/>
        <end position="684"/>
    </location>
</feature>
<evidence type="ECO:0000259" key="7">
    <source>
        <dbReference type="PROSITE" id="PS51192"/>
    </source>
</evidence>
<name>A0AA39E2E9_VITRO</name>
<evidence type="ECO:0000259" key="8">
    <source>
        <dbReference type="PROSITE" id="PS51194"/>
    </source>
</evidence>
<keyword evidence="3" id="KW-0378">Hydrolase</keyword>
<accession>A0AA39E2E9</accession>
<dbReference type="Gene3D" id="3.40.50.300">
    <property type="entry name" value="P-loop containing nucleotide triphosphate hydrolases"/>
    <property type="match status" value="1"/>
</dbReference>
<gene>
    <name evidence="9" type="ORF">PVL29_002990</name>
</gene>
<dbReference type="InterPro" id="IPR038718">
    <property type="entry name" value="SNF2-like_sf"/>
</dbReference>
<dbReference type="GO" id="GO:0080188">
    <property type="term" value="P:gene silencing by siRNA-directed DNA methylation"/>
    <property type="evidence" value="ECO:0007669"/>
    <property type="project" value="InterPro"/>
</dbReference>
<evidence type="ECO:0000313" key="9">
    <source>
        <dbReference type="EMBL" id="KAJ9704724.1"/>
    </source>
</evidence>
<dbReference type="PANTHER" id="PTHR45821">
    <property type="entry name" value="SNF2 DOMAIN-CONTAINING PROTEIN CLASSY 2-RELATED"/>
    <property type="match status" value="1"/>
</dbReference>
<dbReference type="InterPro" id="IPR049730">
    <property type="entry name" value="SNF2/RAD54-like_C"/>
</dbReference>
<dbReference type="PANTHER" id="PTHR45821:SF1">
    <property type="entry name" value="ATP-DEPENDENT HELICASE FAMILY PROTEIN-RELATED"/>
    <property type="match status" value="1"/>
</dbReference>
<evidence type="ECO:0000256" key="4">
    <source>
        <dbReference type="ARBA" id="ARBA00022806"/>
    </source>
</evidence>
<dbReference type="CDD" id="cd18793">
    <property type="entry name" value="SF2_C_SNF"/>
    <property type="match status" value="1"/>
</dbReference>
<keyword evidence="4" id="KW-0347">Helicase</keyword>
<reference evidence="9 10" key="1">
    <citation type="journal article" date="2023" name="BMC Biotechnol.">
        <title>Vitis rotundifolia cv Carlos genome sequencing.</title>
        <authorList>
            <person name="Huff M."/>
            <person name="Hulse-Kemp A."/>
            <person name="Scheffler B."/>
            <person name="Youngblood R."/>
            <person name="Simpson S."/>
            <person name="Babiker E."/>
            <person name="Staton M."/>
        </authorList>
    </citation>
    <scope>NUCLEOTIDE SEQUENCE [LARGE SCALE GENOMIC DNA]</scope>
    <source>
        <tissue evidence="9">Leaf</tissue>
    </source>
</reference>
<dbReference type="GO" id="GO:0004386">
    <property type="term" value="F:helicase activity"/>
    <property type="evidence" value="ECO:0007669"/>
    <property type="project" value="UniProtKB-KW"/>
</dbReference>
<comment type="caution">
    <text evidence="9">The sequence shown here is derived from an EMBL/GenBank/DDBJ whole genome shotgun (WGS) entry which is preliminary data.</text>
</comment>
<dbReference type="InterPro" id="IPR044567">
    <property type="entry name" value="CLSY/DRD1"/>
</dbReference>
<feature type="domain" description="Helicase ATP-binding" evidence="7">
    <location>
        <begin position="176"/>
        <end position="355"/>
    </location>
</feature>
<proteinExistence type="predicted"/>
<keyword evidence="5" id="KW-0067">ATP-binding</keyword>
<sequence>MHCKPKQMQQKATLNVVDYSDPFAIHDLLESLDTANFGSKAKEIEEVILRKLSVGLLTNDPVDIAVDPEEDEKEGGEECEHSFVLKDDIGSVCHICGLVDKSIESIIEYKYPKVKRSKSHIHEHCYTKDGEPTDDHSDGLRFSENDSSVTVIHAHPRHSRQMKPHQVEGFNFLVSNLVADDPGGCILANAPGSGKTFMIISFMQSFLTKHPEVRSLVVLPKSILATWKKEFLTWQVEDIPLYDFYSVKADRPSQQLDVLKQWVVEKSILFLGHTQFTAIVSGDGASEAELTCQEVLLKTPQILILDEDHTPRTIKMELHYCLEKVQTLRKVILSGPLYQNHVKEVFNILNLVRPRFLKLKTSQTVVKRIMSKMDIMGVRNQLKSSHADAFYSVVETTLQKDDNFWRKITLIQDLREMTCKVLHYCKRDFLNELPGLFEFTVLLDLSARQKQEIENLRVYESKFKRNCVGSAVYVHPQLRYFTEEPTASEAQSAKTRNKQTMDKMLEELDLKDGVKAKFFLNILALCQSSGEKLLVFSQYLLPLTFLEKLTVKVKGWNLGKEIFAITGESSSGQRQQSMELFNTSPDARVFFGSIKACGEEISLVGASRVVILDVHLNPSVTRQAIGRAFCPGQGKKVYVYKLVAADSSEMEDHSASLNKELISKLWFEWNECRDHRYFEMETLVDVNDCGDPFLESLMLGEDIRLLYKRSGILPQPP</sequence>
<dbReference type="InterPro" id="IPR000330">
    <property type="entry name" value="SNF2_N"/>
</dbReference>
<dbReference type="SMART" id="SM00490">
    <property type="entry name" value="HELICc"/>
    <property type="match status" value="1"/>
</dbReference>
<dbReference type="InterPro" id="IPR014001">
    <property type="entry name" value="Helicase_ATP-bd"/>
</dbReference>
<keyword evidence="2" id="KW-0547">Nucleotide-binding</keyword>
<dbReference type="InterPro" id="IPR001650">
    <property type="entry name" value="Helicase_C-like"/>
</dbReference>
<dbReference type="SMART" id="SM00487">
    <property type="entry name" value="DEXDc"/>
    <property type="match status" value="1"/>
</dbReference>
<evidence type="ECO:0000256" key="3">
    <source>
        <dbReference type="ARBA" id="ARBA00022801"/>
    </source>
</evidence>
<dbReference type="EMBL" id="JARBHA010000003">
    <property type="protein sequence ID" value="KAJ9704724.1"/>
    <property type="molecule type" value="Genomic_DNA"/>
</dbReference>
<dbReference type="Proteomes" id="UP001168098">
    <property type="component" value="Unassembled WGS sequence"/>
</dbReference>
<dbReference type="GO" id="GO:0016787">
    <property type="term" value="F:hydrolase activity"/>
    <property type="evidence" value="ECO:0007669"/>
    <property type="project" value="UniProtKB-KW"/>
</dbReference>
<dbReference type="GO" id="GO:0005524">
    <property type="term" value="F:ATP binding"/>
    <property type="evidence" value="ECO:0007669"/>
    <property type="project" value="UniProtKB-KW"/>
</dbReference>
<evidence type="ECO:0000256" key="5">
    <source>
        <dbReference type="ARBA" id="ARBA00022840"/>
    </source>
</evidence>
<dbReference type="Pfam" id="PF00271">
    <property type="entry name" value="Helicase_C"/>
    <property type="match status" value="1"/>
</dbReference>
<evidence type="ECO:0000256" key="1">
    <source>
        <dbReference type="ARBA" id="ARBA00004123"/>
    </source>
</evidence>
<protein>
    <submittedName>
        <fullName evidence="9">Uncharacterized protein</fullName>
    </submittedName>
</protein>
<evidence type="ECO:0000256" key="2">
    <source>
        <dbReference type="ARBA" id="ARBA00022741"/>
    </source>
</evidence>
<keyword evidence="6" id="KW-0539">Nucleus</keyword>
<comment type="subcellular location">
    <subcellularLocation>
        <location evidence="1">Nucleus</location>
    </subcellularLocation>
</comment>
<dbReference type="AlphaFoldDB" id="A0AA39E2E9"/>
<dbReference type="GO" id="GO:0005634">
    <property type="term" value="C:nucleus"/>
    <property type="evidence" value="ECO:0007669"/>
    <property type="project" value="UniProtKB-SubCell"/>
</dbReference>
<dbReference type="SUPFAM" id="SSF52540">
    <property type="entry name" value="P-loop containing nucleoside triphosphate hydrolases"/>
    <property type="match status" value="2"/>
</dbReference>
<dbReference type="Pfam" id="PF00176">
    <property type="entry name" value="SNF2-rel_dom"/>
    <property type="match status" value="1"/>
</dbReference>
<dbReference type="Gene3D" id="3.40.50.10810">
    <property type="entry name" value="Tandem AAA-ATPase domain"/>
    <property type="match status" value="1"/>
</dbReference>
<evidence type="ECO:0000256" key="6">
    <source>
        <dbReference type="ARBA" id="ARBA00023242"/>
    </source>
</evidence>
<evidence type="ECO:0000313" key="10">
    <source>
        <dbReference type="Proteomes" id="UP001168098"/>
    </source>
</evidence>
<dbReference type="PROSITE" id="PS51194">
    <property type="entry name" value="HELICASE_CTER"/>
    <property type="match status" value="1"/>
</dbReference>
<dbReference type="PROSITE" id="PS51192">
    <property type="entry name" value="HELICASE_ATP_BIND_1"/>
    <property type="match status" value="1"/>
</dbReference>